<dbReference type="EMBL" id="JH658301">
    <property type="protein sequence ID" value="EXL93799.1"/>
    <property type="molecule type" value="Genomic_DNA"/>
</dbReference>
<name>X0K9Z9_FUSO5</name>
<evidence type="ECO:0000256" key="1">
    <source>
        <dbReference type="SAM" id="MobiDB-lite"/>
    </source>
</evidence>
<reference evidence="2" key="2">
    <citation type="submission" date="2012-05" db="EMBL/GenBank/DDBJ databases">
        <title>The Genome Annotation of Fusarium oxysporum II5.</title>
        <authorList>
            <consortium name="The Broad Institute Genomics Platform"/>
            <person name="Ma L.-J."/>
            <person name="Corby-Kistler H."/>
            <person name="Broz K."/>
            <person name="Gale L.R."/>
            <person name="Jonkers W."/>
            <person name="O'Donnell K."/>
            <person name="Ploetz R."/>
            <person name="Steinberg C."/>
            <person name="Schwartz D.C."/>
            <person name="VanEtten H."/>
            <person name="Zhou S."/>
            <person name="Young S.K."/>
            <person name="Zeng Q."/>
            <person name="Gargeya S."/>
            <person name="Fitzgerald M."/>
            <person name="Abouelleil A."/>
            <person name="Alvarado L."/>
            <person name="Chapman S.B."/>
            <person name="Gainer-Dewar J."/>
            <person name="Goldberg J."/>
            <person name="Griggs A."/>
            <person name="Gujja S."/>
            <person name="Hansen M."/>
            <person name="Howarth C."/>
            <person name="Imamovic A."/>
            <person name="Ireland A."/>
            <person name="Larimer J."/>
            <person name="McCowan C."/>
            <person name="Murphy C."/>
            <person name="Pearson M."/>
            <person name="Poon T.W."/>
            <person name="Priest M."/>
            <person name="Roberts A."/>
            <person name="Saif S."/>
            <person name="Shea T."/>
            <person name="Sykes S."/>
            <person name="Wortman J."/>
            <person name="Nusbaum C."/>
            <person name="Birren B."/>
        </authorList>
    </citation>
    <scope>NUCLEOTIDE SEQUENCE</scope>
    <source>
        <strain evidence="2">54006</strain>
    </source>
</reference>
<dbReference type="Proteomes" id="UP000030685">
    <property type="component" value="Unassembled WGS sequence"/>
</dbReference>
<reference evidence="2" key="1">
    <citation type="submission" date="2011-11" db="EMBL/GenBank/DDBJ databases">
        <title>The Genome Sequence of Fusarium oxysporum II5.</title>
        <authorList>
            <consortium name="The Broad Institute Genome Sequencing Platform"/>
            <person name="Ma L.-J."/>
            <person name="Gale L.R."/>
            <person name="Schwartz D.C."/>
            <person name="Zhou S."/>
            <person name="Corby-Kistler H."/>
            <person name="Young S.K."/>
            <person name="Zeng Q."/>
            <person name="Gargeya S."/>
            <person name="Fitzgerald M."/>
            <person name="Haas B."/>
            <person name="Abouelleil A."/>
            <person name="Alvarado L."/>
            <person name="Arachchi H.M."/>
            <person name="Berlin A."/>
            <person name="Brown A."/>
            <person name="Chapman S.B."/>
            <person name="Chen Z."/>
            <person name="Dunbar C."/>
            <person name="Freedman E."/>
            <person name="Gearin G."/>
            <person name="Goldberg J."/>
            <person name="Griggs A."/>
            <person name="Gujja S."/>
            <person name="Heiman D."/>
            <person name="Howarth C."/>
            <person name="Larson L."/>
            <person name="Lui A."/>
            <person name="MacDonald P.J.P."/>
            <person name="Montmayeur A."/>
            <person name="Murphy C."/>
            <person name="Neiman D."/>
            <person name="Pearson M."/>
            <person name="Priest M."/>
            <person name="Roberts A."/>
            <person name="Saif S."/>
            <person name="Shea T."/>
            <person name="Shenoy N."/>
            <person name="Sisk P."/>
            <person name="Stolte C."/>
            <person name="Sykes S."/>
            <person name="Wortman J."/>
            <person name="Nusbaum C."/>
            <person name="Birren B."/>
        </authorList>
    </citation>
    <scope>NUCLEOTIDE SEQUENCE [LARGE SCALE GENOMIC DNA]</scope>
    <source>
        <strain evidence="2">54006</strain>
    </source>
</reference>
<feature type="region of interest" description="Disordered" evidence="1">
    <location>
        <begin position="33"/>
        <end position="75"/>
    </location>
</feature>
<dbReference type="VEuPathDB" id="FungiDB:FOIG_13366"/>
<dbReference type="AlphaFoldDB" id="X0K9Z9"/>
<accession>X0K9Z9</accession>
<dbReference type="GeneID" id="42038541"/>
<gene>
    <name evidence="2" type="ORF">FOIG_13366</name>
</gene>
<sequence length="126" mass="12875">MPESSLKVYIRPGDANRQLATLILPDGQLTVDEGRSASSLAEPSARDSPGLESALVPGLGHRARGSLPVPISGPGPGPAGGALCNCLLLALAGRRAGQELVPDHLPATELHPDPVPRAPAASPRLF</sequence>
<proteinExistence type="predicted"/>
<dbReference type="RefSeq" id="XP_031055889.1">
    <property type="nucleotide sequence ID" value="XM_031214518.1"/>
</dbReference>
<dbReference type="HOGENOM" id="CLU_1981691_0_0_1"/>
<protein>
    <submittedName>
        <fullName evidence="2">Uncharacterized protein</fullName>
    </submittedName>
</protein>
<feature type="region of interest" description="Disordered" evidence="1">
    <location>
        <begin position="103"/>
        <end position="126"/>
    </location>
</feature>
<evidence type="ECO:0000313" key="2">
    <source>
        <dbReference type="EMBL" id="EXL93799.1"/>
    </source>
</evidence>
<organism evidence="2">
    <name type="scientific">Fusarium odoratissimum (strain NRRL 54006)</name>
    <dbReference type="NCBI Taxonomy" id="1089451"/>
    <lineage>
        <taxon>Eukaryota</taxon>
        <taxon>Fungi</taxon>
        <taxon>Dikarya</taxon>
        <taxon>Ascomycota</taxon>
        <taxon>Pezizomycotina</taxon>
        <taxon>Sordariomycetes</taxon>
        <taxon>Hypocreomycetidae</taxon>
        <taxon>Hypocreales</taxon>
        <taxon>Nectriaceae</taxon>
        <taxon>Fusarium</taxon>
        <taxon>Fusarium oxysporum species complex</taxon>
        <taxon>Fusarium oxysporum f. sp. cubense (strain race 4)</taxon>
    </lineage>
</organism>